<accession>A0A4V3NZE3</accession>
<dbReference type="NCBIfam" id="TIGR03363">
    <property type="entry name" value="VI_chp_8"/>
    <property type="match status" value="1"/>
</dbReference>
<dbReference type="Pfam" id="PF16989">
    <property type="entry name" value="T6SS_VasJ"/>
    <property type="match status" value="1"/>
</dbReference>
<dbReference type="Proteomes" id="UP000306416">
    <property type="component" value="Unassembled WGS sequence"/>
</dbReference>
<evidence type="ECO:0000313" key="2">
    <source>
        <dbReference type="EMBL" id="TGU71372.1"/>
    </source>
</evidence>
<comment type="caution">
    <text evidence="2">The sequence shown here is derived from an EMBL/GenBank/DDBJ whole genome shotgun (WGS) entry which is preliminary data.</text>
</comment>
<organism evidence="2 3">
    <name type="scientific">Geomonas terrae</name>
    <dbReference type="NCBI Taxonomy" id="2562681"/>
    <lineage>
        <taxon>Bacteria</taxon>
        <taxon>Pseudomonadati</taxon>
        <taxon>Thermodesulfobacteriota</taxon>
        <taxon>Desulfuromonadia</taxon>
        <taxon>Geobacterales</taxon>
        <taxon>Geobacteraceae</taxon>
        <taxon>Geomonas</taxon>
    </lineage>
</organism>
<protein>
    <submittedName>
        <fullName evidence="2">Type VI secretion system protein TssA</fullName>
    </submittedName>
</protein>
<dbReference type="EMBL" id="SRSC01000003">
    <property type="protein sequence ID" value="TGU71372.1"/>
    <property type="molecule type" value="Genomic_DNA"/>
</dbReference>
<dbReference type="PANTHER" id="PTHR37951:SF1">
    <property type="entry name" value="TYPE VI SECRETION SYSTEM COMPONENT TSSA1"/>
    <property type="match status" value="1"/>
</dbReference>
<dbReference type="Pfam" id="PF06812">
    <property type="entry name" value="ImpA_N"/>
    <property type="match status" value="1"/>
</dbReference>
<dbReference type="InterPro" id="IPR017739">
    <property type="entry name" value="T6SS-assoc_VCA0119"/>
</dbReference>
<keyword evidence="3" id="KW-1185">Reference proteome</keyword>
<proteinExistence type="predicted"/>
<dbReference type="InterPro" id="IPR017740">
    <property type="entry name" value="TssA-like"/>
</dbReference>
<dbReference type="AlphaFoldDB" id="A0A4V3NZE3"/>
<dbReference type="PANTHER" id="PTHR37951">
    <property type="entry name" value="CYTOPLASMIC PROTEIN-RELATED"/>
    <property type="match status" value="1"/>
</dbReference>
<name>A0A4V3NZE3_9BACT</name>
<evidence type="ECO:0000259" key="1">
    <source>
        <dbReference type="Pfam" id="PF06812"/>
    </source>
</evidence>
<gene>
    <name evidence="2" type="primary">tssA</name>
    <name evidence="2" type="ORF">E4633_13640</name>
</gene>
<feature type="domain" description="ImpA N-terminal" evidence="1">
    <location>
        <begin position="12"/>
        <end position="132"/>
    </location>
</feature>
<sequence length="433" mass="47653">MTQGIVIDELLLPIPGTDPAGTDLRYTTCYEEIMEARRCEDAISMGDWRHSVKTANWEKAVALTVSALSTRSKDLQIAVWLAEALTVLHGFRGLEQGVRLVAGLVERFWEGIYPQPEGGDLEYRAAPFQFLNEKVALHVRLIPLTDPEVTHGYSWLKWQQSRQVGSEAETKNRYGEIDEEKKNRREALLAEDAVSAEAFDAAAEQSKGRFARETRAQLSGCQESLELLVALLEEKFSGAAPSLSDLIGVIDACSALLDRVYGGVPAAHADPLAPVLDSAVHREQSAAGGTAHAPVAAVSEVITAAPAADALWDEALAMLAAGRFQEALAMLLYAANAAGSVRDRNRMRLKMGLLCLEAGRPDLARPIVEELHGIIEELHLERWESPLWIAEVLETYYRCLIAGGPLERDLELAQLLLRRICSFDVTKAMQYRI</sequence>
<dbReference type="InterPro" id="IPR010657">
    <property type="entry name" value="ImpA_N"/>
</dbReference>
<evidence type="ECO:0000313" key="3">
    <source>
        <dbReference type="Proteomes" id="UP000306416"/>
    </source>
</evidence>
<reference evidence="2 3" key="1">
    <citation type="submission" date="2019-04" db="EMBL/GenBank/DDBJ databases">
        <title>Geobacter oryzae sp. nov., ferric-reducing bacteria isolated from paddy soil.</title>
        <authorList>
            <person name="Xu Z."/>
            <person name="Masuda Y."/>
            <person name="Itoh H."/>
            <person name="Senoo K."/>
        </authorList>
    </citation>
    <scope>NUCLEOTIDE SEQUENCE [LARGE SCALE GENOMIC DNA]</scope>
    <source>
        <strain evidence="2 3">Red111</strain>
    </source>
</reference>
<dbReference type="RefSeq" id="WP_135870907.1">
    <property type="nucleotide sequence ID" value="NZ_SRSC01000003.1"/>
</dbReference>